<gene>
    <name evidence="2" type="ORF">ACFQ4M_17045</name>
</gene>
<dbReference type="RefSeq" id="WP_277834290.1">
    <property type="nucleotide sequence ID" value="NZ_JARQZE010000012.1"/>
</dbReference>
<proteinExistence type="predicted"/>
<evidence type="ECO:0000256" key="1">
    <source>
        <dbReference type="SAM" id="MobiDB-lite"/>
    </source>
</evidence>
<feature type="region of interest" description="Disordered" evidence="1">
    <location>
        <begin position="1"/>
        <end position="33"/>
    </location>
</feature>
<evidence type="ECO:0000313" key="3">
    <source>
        <dbReference type="Proteomes" id="UP001597158"/>
    </source>
</evidence>
<name>A0ABW3WH40_9RHOO</name>
<evidence type="ECO:0000313" key="2">
    <source>
        <dbReference type="EMBL" id="MFD1265281.1"/>
    </source>
</evidence>
<accession>A0ABW3WH40</accession>
<evidence type="ECO:0008006" key="4">
    <source>
        <dbReference type="Google" id="ProtNLM"/>
    </source>
</evidence>
<dbReference type="Proteomes" id="UP001597158">
    <property type="component" value="Unassembled WGS sequence"/>
</dbReference>
<dbReference type="EMBL" id="JBHTMC010000032">
    <property type="protein sequence ID" value="MFD1265281.1"/>
    <property type="molecule type" value="Genomic_DNA"/>
</dbReference>
<protein>
    <recommendedName>
        <fullName evidence="4">Helix-turn-helix domain-containing protein</fullName>
    </recommendedName>
</protein>
<organism evidence="2 3">
    <name type="scientific">Thauera mechernichensis</name>
    <dbReference type="NCBI Taxonomy" id="82788"/>
    <lineage>
        <taxon>Bacteria</taxon>
        <taxon>Pseudomonadati</taxon>
        <taxon>Pseudomonadota</taxon>
        <taxon>Betaproteobacteria</taxon>
        <taxon>Rhodocyclales</taxon>
        <taxon>Zoogloeaceae</taxon>
        <taxon>Thauera</taxon>
    </lineage>
</organism>
<reference evidence="3" key="1">
    <citation type="journal article" date="2019" name="Int. J. Syst. Evol. Microbiol.">
        <title>The Global Catalogue of Microorganisms (GCM) 10K type strain sequencing project: providing services to taxonomists for standard genome sequencing and annotation.</title>
        <authorList>
            <consortium name="The Broad Institute Genomics Platform"/>
            <consortium name="The Broad Institute Genome Sequencing Center for Infectious Disease"/>
            <person name="Wu L."/>
            <person name="Ma J."/>
        </authorList>
    </citation>
    <scope>NUCLEOTIDE SEQUENCE [LARGE SCALE GENOMIC DNA]</scope>
    <source>
        <strain evidence="3">CCUG 48884</strain>
    </source>
</reference>
<comment type="caution">
    <text evidence="2">The sequence shown here is derived from an EMBL/GenBank/DDBJ whole genome shotgun (WGS) entry which is preliminary data.</text>
</comment>
<keyword evidence="3" id="KW-1185">Reference proteome</keyword>
<sequence length="117" mass="12691">MPDQNKEKGAAPFENARPCESHTSHCSAPASSPVFPKANSIREAALRALVSGPIRQSGFQRSWRLAAYVRFLKDDGWAIRSREVAENGRVVAEYVLDLQDAATASAAARFRAYGVAA</sequence>